<dbReference type="RefSeq" id="WP_092684802.1">
    <property type="nucleotide sequence ID" value="NZ_FNMZ01000010.1"/>
</dbReference>
<dbReference type="PANTHER" id="PTHR34075">
    <property type="entry name" value="BLR3430 PROTEIN"/>
    <property type="match status" value="1"/>
</dbReference>
<dbReference type="InterPro" id="IPR002878">
    <property type="entry name" value="ChsH2_C"/>
</dbReference>
<name>A0A1H3EN56_9RHOB</name>
<sequence>MSEIGKEKEFREAMAAGKWRIQKSPSTDAYVYYPREIAPGTGADDLEWVEPSGLGTIYTYTVVNRRAEQGGPYNVIMVDLDEGPRMMSRLEGVENDAIEIGARVKARLSEIGGQPAVVFDLATGA</sequence>
<dbReference type="OrthoDB" id="3182121at2"/>
<dbReference type="PANTHER" id="PTHR34075:SF5">
    <property type="entry name" value="BLR3430 PROTEIN"/>
    <property type="match status" value="1"/>
</dbReference>
<dbReference type="InterPro" id="IPR052513">
    <property type="entry name" value="Thioester_dehydratase-like"/>
</dbReference>
<evidence type="ECO:0000259" key="1">
    <source>
        <dbReference type="Pfam" id="PF01796"/>
    </source>
</evidence>
<reference evidence="2 3" key="1">
    <citation type="submission" date="2016-10" db="EMBL/GenBank/DDBJ databases">
        <authorList>
            <person name="de Groot N.N."/>
        </authorList>
    </citation>
    <scope>NUCLEOTIDE SEQUENCE [LARGE SCALE GENOMIC DNA]</scope>
    <source>
        <strain evidence="2 3">DSM 17890</strain>
    </source>
</reference>
<dbReference type="InterPro" id="IPR012340">
    <property type="entry name" value="NA-bd_OB-fold"/>
</dbReference>
<dbReference type="STRING" id="356660.SAMN05444336_110110"/>
<protein>
    <recommendedName>
        <fullName evidence="1">ChsH2 C-terminal OB-fold domain-containing protein</fullName>
    </recommendedName>
</protein>
<dbReference type="EMBL" id="FNMZ01000010">
    <property type="protein sequence ID" value="SDX80193.1"/>
    <property type="molecule type" value="Genomic_DNA"/>
</dbReference>
<dbReference type="Proteomes" id="UP000199118">
    <property type="component" value="Unassembled WGS sequence"/>
</dbReference>
<dbReference type="AlphaFoldDB" id="A0A1H3EN56"/>
<dbReference type="Pfam" id="PF01796">
    <property type="entry name" value="OB_ChsH2_C"/>
    <property type="match status" value="1"/>
</dbReference>
<gene>
    <name evidence="2" type="ORF">SAMN05444336_110110</name>
</gene>
<evidence type="ECO:0000313" key="3">
    <source>
        <dbReference type="Proteomes" id="UP000199118"/>
    </source>
</evidence>
<feature type="domain" description="ChsH2 C-terminal OB-fold" evidence="1">
    <location>
        <begin position="48"/>
        <end position="107"/>
    </location>
</feature>
<evidence type="ECO:0000313" key="2">
    <source>
        <dbReference type="EMBL" id="SDX80193.1"/>
    </source>
</evidence>
<dbReference type="SUPFAM" id="SSF50249">
    <property type="entry name" value="Nucleic acid-binding proteins"/>
    <property type="match status" value="1"/>
</dbReference>
<keyword evidence="3" id="KW-1185">Reference proteome</keyword>
<proteinExistence type="predicted"/>
<accession>A0A1H3EN56</accession>
<organism evidence="2 3">
    <name type="scientific">Albimonas donghaensis</name>
    <dbReference type="NCBI Taxonomy" id="356660"/>
    <lineage>
        <taxon>Bacteria</taxon>
        <taxon>Pseudomonadati</taxon>
        <taxon>Pseudomonadota</taxon>
        <taxon>Alphaproteobacteria</taxon>
        <taxon>Rhodobacterales</taxon>
        <taxon>Paracoccaceae</taxon>
        <taxon>Albimonas</taxon>
    </lineage>
</organism>